<accession>A0ABY0IDD5</accession>
<keyword evidence="2" id="KW-1185">Reference proteome</keyword>
<dbReference type="RefSeq" id="WP_115362649.1">
    <property type="nucleotide sequence ID" value="NZ_QDKL01000003.1"/>
</dbReference>
<reference evidence="2" key="1">
    <citation type="journal article" date="2019" name="Int. J. Syst. Evol. Microbiol.">
        <title>Halobacteriovorax valvorus sp. nov., a novel prokaryotic predator isolated from coastal seawater of China.</title>
        <authorList>
            <person name="Chen M.-X."/>
        </authorList>
    </citation>
    <scope>NUCLEOTIDE SEQUENCE [LARGE SCALE GENOMIC DNA]</scope>
    <source>
        <strain evidence="2">BL9</strain>
    </source>
</reference>
<name>A0ABY0IDD5_9BACT</name>
<dbReference type="Gene3D" id="2.180.10.10">
    <property type="entry name" value="RHS repeat-associated core"/>
    <property type="match status" value="1"/>
</dbReference>
<dbReference type="EMBL" id="QDKL01000003">
    <property type="protein sequence ID" value="RZF20637.1"/>
    <property type="molecule type" value="Genomic_DNA"/>
</dbReference>
<dbReference type="InterPro" id="IPR022385">
    <property type="entry name" value="Rhs_assc_core"/>
</dbReference>
<evidence type="ECO:0000313" key="2">
    <source>
        <dbReference type="Proteomes" id="UP000443582"/>
    </source>
</evidence>
<comment type="caution">
    <text evidence="1">The sequence shown here is derived from an EMBL/GenBank/DDBJ whole genome shotgun (WGS) entry which is preliminary data.</text>
</comment>
<evidence type="ECO:0008006" key="3">
    <source>
        <dbReference type="Google" id="ProtNLM"/>
    </source>
</evidence>
<organism evidence="1 2">
    <name type="scientific">Halobacteriovorax vibrionivorans</name>
    <dbReference type="NCBI Taxonomy" id="2152716"/>
    <lineage>
        <taxon>Bacteria</taxon>
        <taxon>Pseudomonadati</taxon>
        <taxon>Bdellovibrionota</taxon>
        <taxon>Bacteriovoracia</taxon>
        <taxon>Bacteriovoracales</taxon>
        <taxon>Halobacteriovoraceae</taxon>
        <taxon>Halobacteriovorax</taxon>
    </lineage>
</organism>
<protein>
    <recommendedName>
        <fullName evidence="3">RHS repeat-associated core domain-containing protein</fullName>
    </recommendedName>
</protein>
<dbReference type="Proteomes" id="UP000443582">
    <property type="component" value="Unassembled WGS sequence"/>
</dbReference>
<gene>
    <name evidence="1" type="ORF">DAY19_11670</name>
</gene>
<dbReference type="NCBIfam" id="TIGR03696">
    <property type="entry name" value="Rhs_assc_core"/>
    <property type="match status" value="1"/>
</dbReference>
<proteinExistence type="predicted"/>
<evidence type="ECO:0000313" key="1">
    <source>
        <dbReference type="EMBL" id="RZF20637.1"/>
    </source>
</evidence>
<sequence length="170" mass="19179">MLSFLDLNSYLYNRDYNPGVGRFMSEDPTGFKGKDLNLYRYVSNSPFLYIDPFGFFGTSKCDYYDQACRANGGTYECKVAPFLCPKFPSGETGAGNVSSCMRQCLQEKHRDRMSNRYQCNPDNNISVTDNTGDHLSCAFSCIENSENPYDSDGMDLPDNDIDLFDIIGTK</sequence>